<dbReference type="OrthoDB" id="9768177at2"/>
<keyword evidence="11" id="KW-1185">Reference proteome</keyword>
<evidence type="ECO:0000256" key="3">
    <source>
        <dbReference type="ARBA" id="ARBA00022452"/>
    </source>
</evidence>
<evidence type="ECO:0000259" key="9">
    <source>
        <dbReference type="Pfam" id="PF07715"/>
    </source>
</evidence>
<gene>
    <name evidence="10" type="ORF">ESB13_12370</name>
</gene>
<dbReference type="InterPro" id="IPR036942">
    <property type="entry name" value="Beta-barrel_TonB_sf"/>
</dbReference>
<dbReference type="InterPro" id="IPR023997">
    <property type="entry name" value="TonB-dep_OMP_SusC/RagA_CS"/>
</dbReference>
<accession>A0A4Q1D4Q2</accession>
<evidence type="ECO:0000256" key="4">
    <source>
        <dbReference type="ARBA" id="ARBA00022692"/>
    </source>
</evidence>
<evidence type="ECO:0000256" key="7">
    <source>
        <dbReference type="PROSITE-ProRule" id="PRU01360"/>
    </source>
</evidence>
<dbReference type="InterPro" id="IPR023996">
    <property type="entry name" value="TonB-dep_OMP_SusC/RagA"/>
</dbReference>
<keyword evidence="4 7" id="KW-0812">Transmembrane</keyword>
<dbReference type="NCBIfam" id="TIGR04056">
    <property type="entry name" value="OMP_RagA_SusC"/>
    <property type="match status" value="1"/>
</dbReference>
<reference evidence="10 11" key="1">
    <citation type="submission" date="2019-01" db="EMBL/GenBank/DDBJ databases">
        <title>Filimonas sp. strain TTM-71.</title>
        <authorList>
            <person name="Chen W.-M."/>
        </authorList>
    </citation>
    <scope>NUCLEOTIDE SEQUENCE [LARGE SCALE GENOMIC DNA]</scope>
    <source>
        <strain evidence="10 11">TTM-71</strain>
    </source>
</reference>
<dbReference type="InterPro" id="IPR039426">
    <property type="entry name" value="TonB-dep_rcpt-like"/>
</dbReference>
<dbReference type="GO" id="GO:0009279">
    <property type="term" value="C:cell outer membrane"/>
    <property type="evidence" value="ECO:0007669"/>
    <property type="project" value="UniProtKB-SubCell"/>
</dbReference>
<evidence type="ECO:0000313" key="10">
    <source>
        <dbReference type="EMBL" id="RXK82916.1"/>
    </source>
</evidence>
<dbReference type="AlphaFoldDB" id="A0A4Q1D4Q2"/>
<dbReference type="Proteomes" id="UP000290545">
    <property type="component" value="Unassembled WGS sequence"/>
</dbReference>
<proteinExistence type="inferred from homology"/>
<dbReference type="InterPro" id="IPR011662">
    <property type="entry name" value="Secretin/TonB_short_N"/>
</dbReference>
<keyword evidence="2 7" id="KW-0813">Transport</keyword>
<dbReference type="Pfam" id="PF07660">
    <property type="entry name" value="STN"/>
    <property type="match status" value="1"/>
</dbReference>
<comment type="caution">
    <text evidence="10">The sequence shown here is derived from an EMBL/GenBank/DDBJ whole genome shotgun (WGS) entry which is preliminary data.</text>
</comment>
<keyword evidence="6 7" id="KW-0998">Cell outer membrane</keyword>
<dbReference type="Gene3D" id="2.40.170.20">
    <property type="entry name" value="TonB-dependent receptor, beta-barrel domain"/>
    <property type="match status" value="1"/>
</dbReference>
<dbReference type="InterPro" id="IPR037066">
    <property type="entry name" value="Plug_dom_sf"/>
</dbReference>
<organism evidence="10 11">
    <name type="scientific">Filimonas effusa</name>
    <dbReference type="NCBI Taxonomy" id="2508721"/>
    <lineage>
        <taxon>Bacteria</taxon>
        <taxon>Pseudomonadati</taxon>
        <taxon>Bacteroidota</taxon>
        <taxon>Chitinophagia</taxon>
        <taxon>Chitinophagales</taxon>
        <taxon>Chitinophagaceae</taxon>
        <taxon>Filimonas</taxon>
    </lineage>
</organism>
<dbReference type="Gene3D" id="2.60.40.1120">
    <property type="entry name" value="Carboxypeptidase-like, regulatory domain"/>
    <property type="match status" value="1"/>
</dbReference>
<feature type="domain" description="Secretin/TonB short N-terminal" evidence="8">
    <location>
        <begin position="77"/>
        <end position="126"/>
    </location>
</feature>
<evidence type="ECO:0000256" key="6">
    <source>
        <dbReference type="ARBA" id="ARBA00023237"/>
    </source>
</evidence>
<dbReference type="SUPFAM" id="SSF49464">
    <property type="entry name" value="Carboxypeptidase regulatory domain-like"/>
    <property type="match status" value="1"/>
</dbReference>
<dbReference type="InterPro" id="IPR008969">
    <property type="entry name" value="CarboxyPept-like_regulatory"/>
</dbReference>
<protein>
    <submittedName>
        <fullName evidence="10">SusC/RagA family TonB-linked outer membrane protein</fullName>
    </submittedName>
</protein>
<dbReference type="Gene3D" id="2.170.130.10">
    <property type="entry name" value="TonB-dependent receptor, plug domain"/>
    <property type="match status" value="1"/>
</dbReference>
<evidence type="ECO:0000256" key="5">
    <source>
        <dbReference type="ARBA" id="ARBA00023136"/>
    </source>
</evidence>
<dbReference type="SUPFAM" id="SSF56935">
    <property type="entry name" value="Porins"/>
    <property type="match status" value="1"/>
</dbReference>
<evidence type="ECO:0000256" key="1">
    <source>
        <dbReference type="ARBA" id="ARBA00004571"/>
    </source>
</evidence>
<dbReference type="RefSeq" id="WP_129003713.1">
    <property type="nucleotide sequence ID" value="NZ_SDHZ01000002.1"/>
</dbReference>
<sequence length="1220" mass="134123">MQKTAMRSCKAIPIPIRIRFQLPALIPLMMRLMTLFLFTICLQVSARTFSQKITLSGNNLSLKTVFDSIRKQSGYVVFGNRNLLEATHPVSVSVKDMAVEAFLDLITKDQPLQYRISGKTILLSRKALPSHSLAVFVDDAMPTSDLTGKITDDKGVAISGLSVTVKGTGLRTVTADDGSFELKHLPVNAIVVVAGVNIYTLEIAVNGRQYLAITAAIKENKLQVVEIVSTGYQVLPRERSTGSFAKPDMNLVLNRSTSMNILQRLDGLVPGLVINNSPAAAANPVLVRGLTSLNGSRTPLFVVDGVPLEDISSVNPQDVADITVLKDAAAASIWGSRASNGVIVIQTKRGNTDEKLSVEYDGFYSFQGRGDLNYMPVLNSRQFIQGARDIFDPVINPWATVSSFTGIYTASRGVPPHEQILYNRARGLISAQQADASLDSLAAIDNRQQIRDRWYRPASLMNHSISVRGGSKTYGFYGSAAYTSTVSNQPGESNNTFKINVRQDIKLGKTAAVFLVTDLTNQLRTAKRNLAVNNRFYPYQLFNDQSGQSIDMPYMQYLSDSTRMAYTGKSGIDLNYNPVNEFNYGYTRSDALLARITGGIQLALAKGLKFEGTYGLWKGAATRTSYDDAKAYSVRAEVAQYTVPAATTGGTPTWYLPTKGGRYAVTDSSTRNWTVRNQLTYNNSWNNQRHQLSLLAGQEAQELLLTTRSSQVWGYNELLKTYQNINYAKLADTGIVNPVMLNNTGKSLMTNAVPFRDTERRTRFTSYYANAAYTFLRKYTFNASWRIDESNLFGKDKSAQNRPIWSVGGKWLISGESFMRSVSWIDRLALRTTYGITGNSPNPGSAASYDILTPNNQINGVEGTGLLIATPANRALTWERTSTVNMGIDFSVLDSRINASIDLYHKKTENLIGRVNTNVFSGYAQITGNLGDMINKGAELSLNTRNVINTNLEWSTLFTLSYNSNKITRLNLATPITTAAGKIDASYLEGYAAYALFAYRYGGLDKDGNPLVQLNDNTVAKAKNAAGINDVLYMGTVQPVWNGGLSNTLRFKNFTLDINLVYSFGHKMRRDVNSLYTGRGLVHTAGSFTSGNVNAEFANRWKQSGDEAFTNIPAWVPTAALAAQRDVAYYTAGNVNVLNAAYIKMRDITLAWSLPAGILQRVKAKAISFRVQVNNVMLWKANHYGIDPEFHNGIGNITEGGVRAIPFNQNSLTIGAHVSI</sequence>
<dbReference type="EMBL" id="SDHZ01000002">
    <property type="protein sequence ID" value="RXK82916.1"/>
    <property type="molecule type" value="Genomic_DNA"/>
</dbReference>
<dbReference type="Pfam" id="PF07715">
    <property type="entry name" value="Plug"/>
    <property type="match status" value="1"/>
</dbReference>
<name>A0A4Q1D4Q2_9BACT</name>
<comment type="subcellular location">
    <subcellularLocation>
        <location evidence="1 7">Cell outer membrane</location>
        <topology evidence="1 7">Multi-pass membrane protein</topology>
    </subcellularLocation>
</comment>
<keyword evidence="3 7" id="KW-1134">Transmembrane beta strand</keyword>
<keyword evidence="5 7" id="KW-0472">Membrane</keyword>
<comment type="similarity">
    <text evidence="7">Belongs to the TonB-dependent receptor family.</text>
</comment>
<dbReference type="InterPro" id="IPR012910">
    <property type="entry name" value="Plug_dom"/>
</dbReference>
<feature type="domain" description="TonB-dependent receptor plug" evidence="9">
    <location>
        <begin position="254"/>
        <end position="342"/>
    </location>
</feature>
<dbReference type="NCBIfam" id="TIGR04057">
    <property type="entry name" value="SusC_RagA_signa"/>
    <property type="match status" value="1"/>
</dbReference>
<evidence type="ECO:0000256" key="2">
    <source>
        <dbReference type="ARBA" id="ARBA00022448"/>
    </source>
</evidence>
<evidence type="ECO:0000259" key="8">
    <source>
        <dbReference type="Pfam" id="PF07660"/>
    </source>
</evidence>
<evidence type="ECO:0000313" key="11">
    <source>
        <dbReference type="Proteomes" id="UP000290545"/>
    </source>
</evidence>
<dbReference type="PROSITE" id="PS52016">
    <property type="entry name" value="TONB_DEPENDENT_REC_3"/>
    <property type="match status" value="1"/>
</dbReference>